<dbReference type="GO" id="GO:0043937">
    <property type="term" value="P:regulation of sporulation"/>
    <property type="evidence" value="ECO:0007669"/>
    <property type="project" value="InterPro"/>
</dbReference>
<keyword evidence="2" id="KW-1185">Reference proteome</keyword>
<name>A0A1I1YKG1_9BACI</name>
<dbReference type="Gene3D" id="4.10.280.10">
    <property type="entry name" value="Helix-loop-helix DNA-binding domain"/>
    <property type="match status" value="1"/>
</dbReference>
<dbReference type="InterPro" id="IPR036638">
    <property type="entry name" value="HLH_DNA-bd_sf"/>
</dbReference>
<dbReference type="RefSeq" id="WP_245745415.1">
    <property type="nucleotide sequence ID" value="NZ_FOMR01000009.1"/>
</dbReference>
<gene>
    <name evidence="1" type="ORF">SAMN05216238_109158</name>
</gene>
<evidence type="ECO:0000313" key="1">
    <source>
        <dbReference type="EMBL" id="SFE18500.1"/>
    </source>
</evidence>
<dbReference type="InterPro" id="IPR037208">
    <property type="entry name" value="Spo0E-like_sf"/>
</dbReference>
<organism evidence="1 2">
    <name type="scientific">Lentibacillus persicus</name>
    <dbReference type="NCBI Taxonomy" id="640948"/>
    <lineage>
        <taxon>Bacteria</taxon>
        <taxon>Bacillati</taxon>
        <taxon>Bacillota</taxon>
        <taxon>Bacilli</taxon>
        <taxon>Bacillales</taxon>
        <taxon>Bacillaceae</taxon>
        <taxon>Lentibacillus</taxon>
    </lineage>
</organism>
<accession>A0A1I1YKG1</accession>
<dbReference type="EMBL" id="FOMR01000009">
    <property type="protein sequence ID" value="SFE18500.1"/>
    <property type="molecule type" value="Genomic_DNA"/>
</dbReference>
<dbReference type="AlphaFoldDB" id="A0A1I1YKG1"/>
<protein>
    <submittedName>
        <fullName evidence="1">Spo0E like sporulation regulatory protein</fullName>
    </submittedName>
</protein>
<dbReference type="SUPFAM" id="SSF140500">
    <property type="entry name" value="BAS1536-like"/>
    <property type="match status" value="1"/>
</dbReference>
<dbReference type="InterPro" id="IPR018540">
    <property type="entry name" value="Spo0E-like"/>
</dbReference>
<evidence type="ECO:0000313" key="2">
    <source>
        <dbReference type="Proteomes" id="UP000199474"/>
    </source>
</evidence>
<dbReference type="Pfam" id="PF09388">
    <property type="entry name" value="SpoOE-like"/>
    <property type="match status" value="1"/>
</dbReference>
<dbReference type="STRING" id="640948.SAMN05216238_109158"/>
<proteinExistence type="predicted"/>
<dbReference type="Proteomes" id="UP000199474">
    <property type="component" value="Unassembled WGS sequence"/>
</dbReference>
<dbReference type="GO" id="GO:0046983">
    <property type="term" value="F:protein dimerization activity"/>
    <property type="evidence" value="ECO:0007669"/>
    <property type="project" value="InterPro"/>
</dbReference>
<sequence>MAHQSILLEKIEKCRLEMLELSKQYGLTSTPVVQSSKRLDDLLNQYENA</sequence>
<reference evidence="2" key="1">
    <citation type="submission" date="2016-10" db="EMBL/GenBank/DDBJ databases">
        <authorList>
            <person name="Varghese N."/>
            <person name="Submissions S."/>
        </authorList>
    </citation>
    <scope>NUCLEOTIDE SEQUENCE [LARGE SCALE GENOMIC DNA]</scope>
    <source>
        <strain evidence="2">DSM 22530</strain>
    </source>
</reference>